<accession>A0AAE9Z7B6</accession>
<sequence length="292" mass="32823">MPALITNILLKKQLKKKLTRTFTVTFTLMLLSACGNPSNSENNTEGTASPIQVAVNHSERPKEDKLRDERRKPAEILSLFELQPGMQVLDILAGGGYYTELLSRIVGPNGRVYMQNTEKYYEFQTDLAVKQRLKNNRLNNVVRWDKELDALDLPREQLDAAFLMLVFHDFFWMTPSVEQVINNLYHTIKPGGLVGVIDHAAIAGSGNADAIDLKGKHRIDEQLVLDIFTQAGFKLAAASDLLRNEEDNRDAAFFDASMKNKATDRFVLKFIKPLNSEFNTAAFNTATKADSE</sequence>
<organism evidence="2 3">
    <name type="scientific">Thalassomonas viridans</name>
    <dbReference type="NCBI Taxonomy" id="137584"/>
    <lineage>
        <taxon>Bacteria</taxon>
        <taxon>Pseudomonadati</taxon>
        <taxon>Pseudomonadota</taxon>
        <taxon>Gammaproteobacteria</taxon>
        <taxon>Alteromonadales</taxon>
        <taxon>Colwelliaceae</taxon>
        <taxon>Thalassomonas</taxon>
    </lineage>
</organism>
<dbReference type="PIRSF" id="PIRSF031679">
    <property type="entry name" value="Mtase_Alr7345_prd"/>
    <property type="match status" value="1"/>
</dbReference>
<evidence type="ECO:0000313" key="3">
    <source>
        <dbReference type="Proteomes" id="UP000032352"/>
    </source>
</evidence>
<keyword evidence="2" id="KW-0489">Methyltransferase</keyword>
<keyword evidence="3" id="KW-1185">Reference proteome</keyword>
<dbReference type="AlphaFoldDB" id="A0AAE9Z7B6"/>
<dbReference type="RefSeq" id="WP_161797890.1">
    <property type="nucleotide sequence ID" value="NZ_CP059733.1"/>
</dbReference>
<dbReference type="KEGG" id="tvd:SG34_011475"/>
<evidence type="ECO:0000313" key="2">
    <source>
        <dbReference type="EMBL" id="WDE07449.1"/>
    </source>
</evidence>
<feature type="compositionally biased region" description="Basic and acidic residues" evidence="1">
    <location>
        <begin position="57"/>
        <end position="69"/>
    </location>
</feature>
<dbReference type="SUPFAM" id="SSF53335">
    <property type="entry name" value="S-adenosyl-L-methionine-dependent methyltransferases"/>
    <property type="match status" value="1"/>
</dbReference>
<dbReference type="InterPro" id="IPR029063">
    <property type="entry name" value="SAM-dependent_MTases_sf"/>
</dbReference>
<reference evidence="2 3" key="2">
    <citation type="journal article" date="2022" name="Mar. Drugs">
        <title>Bioassay-Guided Fractionation Leads to the Detection of Cholic Acid Generated by the Rare Thalassomonas sp.</title>
        <authorList>
            <person name="Pheiffer F."/>
            <person name="Schneider Y.K."/>
            <person name="Hansen E.H."/>
            <person name="Andersen J.H."/>
            <person name="Isaksson J."/>
            <person name="Busche T."/>
            <person name="R C."/>
            <person name="Kalinowski J."/>
            <person name="Zyl L.V."/>
            <person name="Trindade M."/>
        </authorList>
    </citation>
    <scope>NUCLEOTIDE SEQUENCE [LARGE SCALE GENOMIC DNA]</scope>
    <source>
        <strain evidence="2 3">XOM25</strain>
    </source>
</reference>
<dbReference type="GO" id="GO:0008168">
    <property type="term" value="F:methyltransferase activity"/>
    <property type="evidence" value="ECO:0007669"/>
    <property type="project" value="UniProtKB-KW"/>
</dbReference>
<keyword evidence="2" id="KW-0808">Transferase</keyword>
<protein>
    <submittedName>
        <fullName evidence="2">Class I SAM-dependent methyltransferase</fullName>
    </submittedName>
</protein>
<feature type="region of interest" description="Disordered" evidence="1">
    <location>
        <begin position="37"/>
        <end position="69"/>
    </location>
</feature>
<name>A0AAE9Z7B6_9GAMM</name>
<dbReference type="EMBL" id="CP059733">
    <property type="protein sequence ID" value="WDE07449.1"/>
    <property type="molecule type" value="Genomic_DNA"/>
</dbReference>
<proteinExistence type="predicted"/>
<dbReference type="CDD" id="cd02440">
    <property type="entry name" value="AdoMet_MTases"/>
    <property type="match status" value="1"/>
</dbReference>
<dbReference type="Gene3D" id="3.40.50.150">
    <property type="entry name" value="Vaccinia Virus protein VP39"/>
    <property type="match status" value="1"/>
</dbReference>
<dbReference type="GO" id="GO:0032259">
    <property type="term" value="P:methylation"/>
    <property type="evidence" value="ECO:0007669"/>
    <property type="project" value="UniProtKB-KW"/>
</dbReference>
<dbReference type="Proteomes" id="UP000032352">
    <property type="component" value="Chromosome"/>
</dbReference>
<dbReference type="InterPro" id="IPR016980">
    <property type="entry name" value="S-AdoMet-dep_MeTrfase_Alr7345"/>
</dbReference>
<reference evidence="2 3" key="1">
    <citation type="journal article" date="2015" name="Genome Announc.">
        <title>Draft Genome Sequences of Marine Isolates of Thalassomonas viridans and Thalassomonas actiniarum.</title>
        <authorList>
            <person name="Olonade I."/>
            <person name="van Zyl L.J."/>
            <person name="Trindade M."/>
        </authorList>
    </citation>
    <scope>NUCLEOTIDE SEQUENCE [LARGE SCALE GENOMIC DNA]</scope>
    <source>
        <strain evidence="2 3">XOM25</strain>
    </source>
</reference>
<dbReference type="Pfam" id="PF01135">
    <property type="entry name" value="PCMT"/>
    <property type="match status" value="1"/>
</dbReference>
<gene>
    <name evidence="2" type="ORF">SG34_011475</name>
</gene>
<feature type="compositionally biased region" description="Polar residues" evidence="1">
    <location>
        <begin position="37"/>
        <end position="50"/>
    </location>
</feature>
<evidence type="ECO:0000256" key="1">
    <source>
        <dbReference type="SAM" id="MobiDB-lite"/>
    </source>
</evidence>